<keyword evidence="4 6" id="KW-0067">ATP-binding</keyword>
<keyword evidence="3" id="KW-0547">Nucleotide-binding</keyword>
<evidence type="ECO:0000313" key="7">
    <source>
        <dbReference type="Proteomes" id="UP000244962"/>
    </source>
</evidence>
<dbReference type="GO" id="GO:0016020">
    <property type="term" value="C:membrane"/>
    <property type="evidence" value="ECO:0007669"/>
    <property type="project" value="InterPro"/>
</dbReference>
<comment type="caution">
    <text evidence="6">The sequence shown here is derived from an EMBL/GenBank/DDBJ whole genome shotgun (WGS) entry which is preliminary data.</text>
</comment>
<dbReference type="InterPro" id="IPR003439">
    <property type="entry name" value="ABC_transporter-like_ATP-bd"/>
</dbReference>
<dbReference type="GO" id="GO:0005524">
    <property type="term" value="F:ATP binding"/>
    <property type="evidence" value="ECO:0007669"/>
    <property type="project" value="UniProtKB-KW"/>
</dbReference>
<dbReference type="Proteomes" id="UP000244962">
    <property type="component" value="Unassembled WGS sequence"/>
</dbReference>
<dbReference type="InterPro" id="IPR050683">
    <property type="entry name" value="Bact_Polysacc_Export_ATP-bd"/>
</dbReference>
<dbReference type="InterPro" id="IPR015860">
    <property type="entry name" value="ABC_transpr_TagH-like"/>
</dbReference>
<reference evidence="7" key="1">
    <citation type="submission" date="2018-04" db="EMBL/GenBank/DDBJ databases">
        <authorList>
            <person name="Liu S."/>
            <person name="Wang Z."/>
            <person name="Li J."/>
        </authorList>
    </citation>
    <scope>NUCLEOTIDE SEQUENCE [LARGE SCALE GENOMIC DNA]</scope>
    <source>
        <strain evidence="7">622</strain>
    </source>
</reference>
<dbReference type="PROSITE" id="PS50893">
    <property type="entry name" value="ABC_TRANSPORTER_2"/>
    <property type="match status" value="1"/>
</dbReference>
<organism evidence="6 7">
    <name type="scientific">Mycetocola zhujimingii</name>
    <dbReference type="NCBI Taxonomy" id="2079792"/>
    <lineage>
        <taxon>Bacteria</taxon>
        <taxon>Bacillati</taxon>
        <taxon>Actinomycetota</taxon>
        <taxon>Actinomycetes</taxon>
        <taxon>Micrococcales</taxon>
        <taxon>Microbacteriaceae</taxon>
        <taxon>Mycetocola</taxon>
    </lineage>
</organism>
<evidence type="ECO:0000256" key="4">
    <source>
        <dbReference type="ARBA" id="ARBA00022840"/>
    </source>
</evidence>
<feature type="domain" description="ABC transporter" evidence="5">
    <location>
        <begin position="61"/>
        <end position="275"/>
    </location>
</feature>
<gene>
    <name evidence="6" type="ORF">DF223_07400</name>
</gene>
<dbReference type="KEGG" id="myl:C3E77_03630"/>
<evidence type="ECO:0000256" key="3">
    <source>
        <dbReference type="ARBA" id="ARBA00022741"/>
    </source>
</evidence>
<name>A0A2U1TEX2_9MICO</name>
<dbReference type="EMBL" id="QEFB01000005">
    <property type="protein sequence ID" value="PWC07431.1"/>
    <property type="molecule type" value="Genomic_DNA"/>
</dbReference>
<dbReference type="PANTHER" id="PTHR46743:SF2">
    <property type="entry name" value="TEICHOIC ACIDS EXPORT ATP-BINDING PROTEIN TAGH"/>
    <property type="match status" value="1"/>
</dbReference>
<evidence type="ECO:0000256" key="1">
    <source>
        <dbReference type="ARBA" id="ARBA00005417"/>
    </source>
</evidence>
<evidence type="ECO:0000313" key="6">
    <source>
        <dbReference type="EMBL" id="PWC07431.1"/>
    </source>
</evidence>
<dbReference type="AlphaFoldDB" id="A0A2U1TEX2"/>
<dbReference type="PANTHER" id="PTHR46743">
    <property type="entry name" value="TEICHOIC ACIDS EXPORT ATP-BINDING PROTEIN TAGH"/>
    <property type="match status" value="1"/>
</dbReference>
<dbReference type="Gene3D" id="3.40.50.300">
    <property type="entry name" value="P-loop containing nucleotide triphosphate hydrolases"/>
    <property type="match status" value="1"/>
</dbReference>
<protein>
    <submittedName>
        <fullName evidence="6">ABC transporter ATP-binding protein</fullName>
    </submittedName>
</protein>
<dbReference type="Pfam" id="PF00005">
    <property type="entry name" value="ABC_tran"/>
    <property type="match status" value="1"/>
</dbReference>
<dbReference type="SMART" id="SM00382">
    <property type="entry name" value="AAA"/>
    <property type="match status" value="1"/>
</dbReference>
<accession>A0A2U1TEX2</accession>
<dbReference type="GO" id="GO:0140359">
    <property type="term" value="F:ABC-type transporter activity"/>
    <property type="evidence" value="ECO:0007669"/>
    <property type="project" value="InterPro"/>
</dbReference>
<dbReference type="SUPFAM" id="SSF52540">
    <property type="entry name" value="P-loop containing nucleoside triphosphate hydrolases"/>
    <property type="match status" value="1"/>
</dbReference>
<dbReference type="GO" id="GO:0016887">
    <property type="term" value="F:ATP hydrolysis activity"/>
    <property type="evidence" value="ECO:0007669"/>
    <property type="project" value="InterPro"/>
</dbReference>
<dbReference type="CDD" id="cd03220">
    <property type="entry name" value="ABC_KpsT_Wzt"/>
    <property type="match status" value="1"/>
</dbReference>
<evidence type="ECO:0000259" key="5">
    <source>
        <dbReference type="PROSITE" id="PS50893"/>
    </source>
</evidence>
<proteinExistence type="inferred from homology"/>
<dbReference type="InterPro" id="IPR027417">
    <property type="entry name" value="P-loop_NTPase"/>
</dbReference>
<comment type="similarity">
    <text evidence="1">Belongs to the ABC transporter superfamily.</text>
</comment>
<keyword evidence="2" id="KW-0813">Transport</keyword>
<dbReference type="InterPro" id="IPR003593">
    <property type="entry name" value="AAA+_ATPase"/>
</dbReference>
<evidence type="ECO:0000256" key="2">
    <source>
        <dbReference type="ARBA" id="ARBA00022448"/>
    </source>
</evidence>
<dbReference type="OrthoDB" id="9778870at2"/>
<keyword evidence="7" id="KW-1185">Reference proteome</keyword>
<sequence length="278" mass="30721">MICFSTDWSHSASRSRFLLSANSYSDVWRAVLPRISDTAVKPRIIVENARKTFKLRHTHSLKETFIALIRKKTTTSTFDALHDVTLSISPGESVALLGLNGSGKSTLLKLISGVLQPDGGKVLTRGRVAGLIEVGAGFHPDLSGRENVYLNAAILGMGKDEIDARFDDIVEFSEISEFIDTEVKHYSSGMFLRLAFSVAIHTEVDILLVDEVLSVGDEPFQRKCLARIRELHDQGKTLVVVSHDLNMVSDLCERGVLLNKGRVVFDGDSHSAVELMRR</sequence>